<dbReference type="InterPro" id="IPR029000">
    <property type="entry name" value="Cyclophilin-like_dom_sf"/>
</dbReference>
<dbReference type="AlphaFoldDB" id="A0A0R1ZSA7"/>
<accession>A0A0R1ZSA7</accession>
<dbReference type="RefSeq" id="WP_057905981.1">
    <property type="nucleotide sequence ID" value="NZ_AYYZ01000002.1"/>
</dbReference>
<dbReference type="InterPro" id="IPR043797">
    <property type="entry name" value="MupG_N"/>
</dbReference>
<evidence type="ECO:0000313" key="4">
    <source>
        <dbReference type="Proteomes" id="UP000051291"/>
    </source>
</evidence>
<feature type="domain" description="6-phospho-N-acetylmuramidase C-terminal" evidence="1">
    <location>
        <begin position="248"/>
        <end position="362"/>
    </location>
</feature>
<dbReference type="SUPFAM" id="SSF51445">
    <property type="entry name" value="(Trans)glycosidases"/>
    <property type="match status" value="1"/>
</dbReference>
<evidence type="ECO:0008006" key="5">
    <source>
        <dbReference type="Google" id="ProtNLM"/>
    </source>
</evidence>
<feature type="domain" description="6-phospho-N-acetylmuramidase N-terminal" evidence="2">
    <location>
        <begin position="5"/>
        <end position="241"/>
    </location>
</feature>
<organism evidence="3 4">
    <name type="scientific">Ligilactobacillus araffinosus DSM 20653</name>
    <dbReference type="NCBI Taxonomy" id="1423820"/>
    <lineage>
        <taxon>Bacteria</taxon>
        <taxon>Bacillati</taxon>
        <taxon>Bacillota</taxon>
        <taxon>Bacilli</taxon>
        <taxon>Lactobacillales</taxon>
        <taxon>Lactobacillaceae</taxon>
        <taxon>Ligilactobacillus</taxon>
    </lineage>
</organism>
<dbReference type="Gene3D" id="2.40.100.10">
    <property type="entry name" value="Cyclophilin-like"/>
    <property type="match status" value="1"/>
</dbReference>
<comment type="caution">
    <text evidence="3">The sequence shown here is derived from an EMBL/GenBank/DDBJ whole genome shotgun (WGS) entry which is preliminary data.</text>
</comment>
<dbReference type="PATRIC" id="fig|1423820.4.peg.379"/>
<dbReference type="Proteomes" id="UP000051291">
    <property type="component" value="Unassembled WGS sequence"/>
</dbReference>
<dbReference type="EMBL" id="AYYZ01000002">
    <property type="protein sequence ID" value="KRM53468.1"/>
    <property type="molecule type" value="Genomic_DNA"/>
</dbReference>
<dbReference type="Pfam" id="PF19200">
    <property type="entry name" value="MupG_N"/>
    <property type="match status" value="1"/>
</dbReference>
<dbReference type="SUPFAM" id="SSF50891">
    <property type="entry name" value="Cyclophilin-like"/>
    <property type="match status" value="1"/>
</dbReference>
<dbReference type="InterPro" id="IPR013785">
    <property type="entry name" value="Aldolase_TIM"/>
</dbReference>
<dbReference type="STRING" id="1423820.FC64_GL000379"/>
<evidence type="ECO:0000259" key="2">
    <source>
        <dbReference type="Pfam" id="PF19200"/>
    </source>
</evidence>
<dbReference type="Gene3D" id="3.20.20.70">
    <property type="entry name" value="Aldolase class I"/>
    <property type="match status" value="1"/>
</dbReference>
<reference evidence="3 4" key="1">
    <citation type="journal article" date="2015" name="Genome Announc.">
        <title>Expanding the biotechnology potential of lactobacilli through comparative genomics of 213 strains and associated genera.</title>
        <authorList>
            <person name="Sun Z."/>
            <person name="Harris H.M."/>
            <person name="McCann A."/>
            <person name="Guo C."/>
            <person name="Argimon S."/>
            <person name="Zhang W."/>
            <person name="Yang X."/>
            <person name="Jeffery I.B."/>
            <person name="Cooney J.C."/>
            <person name="Kagawa T.F."/>
            <person name="Liu W."/>
            <person name="Song Y."/>
            <person name="Salvetti E."/>
            <person name="Wrobel A."/>
            <person name="Rasinkangas P."/>
            <person name="Parkhill J."/>
            <person name="Rea M.C."/>
            <person name="O'Sullivan O."/>
            <person name="Ritari J."/>
            <person name="Douillard F.P."/>
            <person name="Paul Ross R."/>
            <person name="Yang R."/>
            <person name="Briner A.E."/>
            <person name="Felis G.E."/>
            <person name="de Vos W.M."/>
            <person name="Barrangou R."/>
            <person name="Klaenhammer T.R."/>
            <person name="Caufield P.W."/>
            <person name="Cui Y."/>
            <person name="Zhang H."/>
            <person name="O'Toole P.W."/>
        </authorList>
    </citation>
    <scope>NUCLEOTIDE SEQUENCE [LARGE SCALE GENOMIC DNA]</scope>
    <source>
        <strain evidence="3 4">DSM 20653</strain>
    </source>
</reference>
<gene>
    <name evidence="3" type="ORF">FC64_GL000379</name>
</gene>
<dbReference type="InterPro" id="IPR008589">
    <property type="entry name" value="MupG"/>
</dbReference>
<name>A0A0R1ZSA7_9LACO</name>
<dbReference type="PANTHER" id="PTHR38435">
    <property type="match status" value="1"/>
</dbReference>
<dbReference type="PANTHER" id="PTHR38435:SF1">
    <property type="entry name" value="DUF871 DOMAIN-CONTAINING PROTEIN"/>
    <property type="match status" value="1"/>
</dbReference>
<sequence length="365" mass="41507">MKRELGISVYPDHSDPEKDKVYIKKAADLGFTRLFMSMLEVQGGEEATAARFKNIIGFARDLGFEVILDINPGIFEQLGISYDDLKFFADLGASGIRLDEGFDGLKESLISYNPYGLNIELNMSNNVAYLDNILSYEANVPYIYGCHNFYPQEGSGLPYDFFVECSQRFKKHGIKTSAFITSQDALTQGGPWNVNDGLPTLEMHRHLPLAVQANHLFATGLIDTVIIGNCYASDEELESLAALDRYCITLDVDYVPEVNPIEKKILEDNLHFRRGDITAMTIRSTQVRVKYADQSNPPHDNEYPFKRGDIVVGNDEFGRYKNELQIVLEPHQDSRKNLVGRISENEIFMLDYIKPWSKFKFENHN</sequence>
<protein>
    <recommendedName>
        <fullName evidence="5">Outer surface protein</fullName>
    </recommendedName>
</protein>
<dbReference type="InterPro" id="IPR043894">
    <property type="entry name" value="MupG_C"/>
</dbReference>
<proteinExistence type="predicted"/>
<keyword evidence="4" id="KW-1185">Reference proteome</keyword>
<evidence type="ECO:0000259" key="1">
    <source>
        <dbReference type="Pfam" id="PF05913"/>
    </source>
</evidence>
<dbReference type="Pfam" id="PF05913">
    <property type="entry name" value="MupG_C"/>
    <property type="match status" value="1"/>
</dbReference>
<evidence type="ECO:0000313" key="3">
    <source>
        <dbReference type="EMBL" id="KRM53468.1"/>
    </source>
</evidence>
<dbReference type="InterPro" id="IPR017853">
    <property type="entry name" value="GH"/>
</dbReference>